<evidence type="ECO:0000259" key="5">
    <source>
        <dbReference type="PROSITE" id="PS50048"/>
    </source>
</evidence>
<evidence type="ECO:0000256" key="1">
    <source>
        <dbReference type="ARBA" id="ARBA00023015"/>
    </source>
</evidence>
<dbReference type="PROSITE" id="PS00463">
    <property type="entry name" value="ZN2_CY6_FUNGAL_1"/>
    <property type="match status" value="1"/>
</dbReference>
<organism evidence="6 7">
    <name type="scientific">Penicillium canariense</name>
    <dbReference type="NCBI Taxonomy" id="189055"/>
    <lineage>
        <taxon>Eukaryota</taxon>
        <taxon>Fungi</taxon>
        <taxon>Dikarya</taxon>
        <taxon>Ascomycota</taxon>
        <taxon>Pezizomycotina</taxon>
        <taxon>Eurotiomycetes</taxon>
        <taxon>Eurotiomycetidae</taxon>
        <taxon>Eurotiales</taxon>
        <taxon>Aspergillaceae</taxon>
        <taxon>Penicillium</taxon>
    </lineage>
</organism>
<evidence type="ECO:0000256" key="4">
    <source>
        <dbReference type="ARBA" id="ARBA00023242"/>
    </source>
</evidence>
<name>A0A9W9HX64_9EURO</name>
<reference evidence="6" key="2">
    <citation type="journal article" date="2023" name="IMA Fungus">
        <title>Comparative genomic study of the Penicillium genus elucidates a diverse pangenome and 15 lateral gene transfer events.</title>
        <authorList>
            <person name="Petersen C."/>
            <person name="Sorensen T."/>
            <person name="Nielsen M.R."/>
            <person name="Sondergaard T.E."/>
            <person name="Sorensen J.L."/>
            <person name="Fitzpatrick D.A."/>
            <person name="Frisvad J.C."/>
            <person name="Nielsen K.L."/>
        </authorList>
    </citation>
    <scope>NUCLEOTIDE SEQUENCE</scope>
    <source>
        <strain evidence="6">IBT 26290</strain>
    </source>
</reference>
<gene>
    <name evidence="6" type="ORF">N7482_008915</name>
</gene>
<evidence type="ECO:0000256" key="2">
    <source>
        <dbReference type="ARBA" id="ARBA00023125"/>
    </source>
</evidence>
<dbReference type="RefSeq" id="XP_056540804.1">
    <property type="nucleotide sequence ID" value="XM_056691039.1"/>
</dbReference>
<dbReference type="Gene3D" id="4.10.240.10">
    <property type="entry name" value="Zn(2)-C6 fungal-type DNA-binding domain"/>
    <property type="match status" value="1"/>
</dbReference>
<proteinExistence type="predicted"/>
<dbReference type="SUPFAM" id="SSF57701">
    <property type="entry name" value="Zn2/Cys6 DNA-binding domain"/>
    <property type="match status" value="1"/>
</dbReference>
<dbReference type="GO" id="GO:0008270">
    <property type="term" value="F:zinc ion binding"/>
    <property type="evidence" value="ECO:0007669"/>
    <property type="project" value="InterPro"/>
</dbReference>
<dbReference type="GO" id="GO:0000981">
    <property type="term" value="F:DNA-binding transcription factor activity, RNA polymerase II-specific"/>
    <property type="evidence" value="ECO:0007669"/>
    <property type="project" value="InterPro"/>
</dbReference>
<keyword evidence="1" id="KW-0805">Transcription regulation</keyword>
<dbReference type="Proteomes" id="UP001149163">
    <property type="component" value="Unassembled WGS sequence"/>
</dbReference>
<reference evidence="6" key="1">
    <citation type="submission" date="2022-11" db="EMBL/GenBank/DDBJ databases">
        <authorList>
            <person name="Petersen C."/>
        </authorList>
    </citation>
    <scope>NUCLEOTIDE SEQUENCE</scope>
    <source>
        <strain evidence="6">IBT 26290</strain>
    </source>
</reference>
<dbReference type="GO" id="GO:0003677">
    <property type="term" value="F:DNA binding"/>
    <property type="evidence" value="ECO:0007669"/>
    <property type="project" value="UniProtKB-KW"/>
</dbReference>
<evidence type="ECO:0000313" key="6">
    <source>
        <dbReference type="EMBL" id="KAJ5157815.1"/>
    </source>
</evidence>
<dbReference type="GeneID" id="81430215"/>
<keyword evidence="7" id="KW-1185">Reference proteome</keyword>
<evidence type="ECO:0000313" key="7">
    <source>
        <dbReference type="Proteomes" id="UP001149163"/>
    </source>
</evidence>
<dbReference type="InterPro" id="IPR001138">
    <property type="entry name" value="Zn2Cys6_DnaBD"/>
</dbReference>
<dbReference type="InterPro" id="IPR053230">
    <property type="entry name" value="Trans_reg_galc"/>
</dbReference>
<dbReference type="AlphaFoldDB" id="A0A9W9HX64"/>
<evidence type="ECO:0000256" key="3">
    <source>
        <dbReference type="ARBA" id="ARBA00023163"/>
    </source>
</evidence>
<dbReference type="PANTHER" id="PTHR47654:SF1">
    <property type="entry name" value="ZN(II)2CYS6 TRANSCRIPTION FACTOR (EUROFUNG)"/>
    <property type="match status" value="1"/>
</dbReference>
<dbReference type="CDD" id="cd00067">
    <property type="entry name" value="GAL4"/>
    <property type="match status" value="1"/>
</dbReference>
<dbReference type="PROSITE" id="PS50048">
    <property type="entry name" value="ZN2_CY6_FUNGAL_2"/>
    <property type="match status" value="1"/>
</dbReference>
<dbReference type="PANTHER" id="PTHR47654">
    <property type="entry name" value="ZN(II)2CYS6 TRANSCRIPTION FACTOR (EUROFUNG)-RELATED"/>
    <property type="match status" value="1"/>
</dbReference>
<sequence length="223" mass="25185">MDNIYFSPPFYDDLFESFAIESAAIAPSQPSTRDRDLPVYFPTYENLSTARGDPGGLNTNRPPNKKVLIPRAPSPYHLTCGGRVSRACGNCRELKAKCSGHQPACQRCQRAGLQCSYGHGKRERVQKQIADLTSRVQIYETLLNTLYPRLDPPSAQLVDLTLHKSRDTLWPSGRRQIDPIARFGEEDLSHNKVVQSIDIMGQDLDRTRWEEQLTKEQLVGKEA</sequence>
<comment type="caution">
    <text evidence="6">The sequence shown here is derived from an EMBL/GenBank/DDBJ whole genome shotgun (WGS) entry which is preliminary data.</text>
</comment>
<keyword evidence="2" id="KW-0238">DNA-binding</keyword>
<feature type="domain" description="Zn(2)-C6 fungal-type" evidence="5">
    <location>
        <begin position="87"/>
        <end position="117"/>
    </location>
</feature>
<dbReference type="InterPro" id="IPR036864">
    <property type="entry name" value="Zn2-C6_fun-type_DNA-bd_sf"/>
</dbReference>
<protein>
    <recommendedName>
        <fullName evidence="5">Zn(2)-C6 fungal-type domain-containing protein</fullName>
    </recommendedName>
</protein>
<dbReference type="OrthoDB" id="5296287at2759"/>
<accession>A0A9W9HX64</accession>
<dbReference type="SMART" id="SM00066">
    <property type="entry name" value="GAL4"/>
    <property type="match status" value="1"/>
</dbReference>
<dbReference type="Pfam" id="PF00172">
    <property type="entry name" value="Zn_clus"/>
    <property type="match status" value="1"/>
</dbReference>
<keyword evidence="3" id="KW-0804">Transcription</keyword>
<keyword evidence="4" id="KW-0539">Nucleus</keyword>
<dbReference type="EMBL" id="JAPQKN010000006">
    <property type="protein sequence ID" value="KAJ5157815.1"/>
    <property type="molecule type" value="Genomic_DNA"/>
</dbReference>